<evidence type="ECO:0008006" key="4">
    <source>
        <dbReference type="Google" id="ProtNLM"/>
    </source>
</evidence>
<evidence type="ECO:0000313" key="2">
    <source>
        <dbReference type="EMBL" id="MCP8938032.1"/>
    </source>
</evidence>
<keyword evidence="1" id="KW-0812">Transmembrane</keyword>
<keyword evidence="1" id="KW-1133">Transmembrane helix</keyword>
<dbReference type="RefSeq" id="WP_254739536.1">
    <property type="nucleotide sequence ID" value="NZ_JANCLU010000004.1"/>
</dbReference>
<dbReference type="EMBL" id="JANCLU010000004">
    <property type="protein sequence ID" value="MCP8938032.1"/>
    <property type="molecule type" value="Genomic_DNA"/>
</dbReference>
<name>A0ABT1L958_9HYPH</name>
<reference evidence="2 3" key="1">
    <citation type="submission" date="2022-07" db="EMBL/GenBank/DDBJ databases">
        <authorList>
            <person name="Li W.-J."/>
            <person name="Deng Q.-Q."/>
        </authorList>
    </citation>
    <scope>NUCLEOTIDE SEQUENCE [LARGE SCALE GENOMIC DNA]</scope>
    <source>
        <strain evidence="2 3">SYSU M60028</strain>
    </source>
</reference>
<protein>
    <recommendedName>
        <fullName evidence="4">PetM family of cytochrome b6f complex subunit 7</fullName>
    </recommendedName>
</protein>
<gene>
    <name evidence="2" type="ORF">NK718_05845</name>
</gene>
<accession>A0ABT1L958</accession>
<evidence type="ECO:0000256" key="1">
    <source>
        <dbReference type="SAM" id="Phobius"/>
    </source>
</evidence>
<evidence type="ECO:0000313" key="3">
    <source>
        <dbReference type="Proteomes" id="UP001205890"/>
    </source>
</evidence>
<keyword evidence="1" id="KW-0472">Membrane</keyword>
<comment type="caution">
    <text evidence="2">The sequence shown here is derived from an EMBL/GenBank/DDBJ whole genome shotgun (WGS) entry which is preliminary data.</text>
</comment>
<organism evidence="2 3">
    <name type="scientific">Alsobacter ponti</name>
    <dbReference type="NCBI Taxonomy" id="2962936"/>
    <lineage>
        <taxon>Bacteria</taxon>
        <taxon>Pseudomonadati</taxon>
        <taxon>Pseudomonadota</taxon>
        <taxon>Alphaproteobacteria</taxon>
        <taxon>Hyphomicrobiales</taxon>
        <taxon>Alsobacteraceae</taxon>
        <taxon>Alsobacter</taxon>
    </lineage>
</organism>
<sequence length="106" mass="10965">MTRFLLVALGYVMLAGAFVSLVVDGTRSIASSAVAATSLRAALDKAWPALVPAMRGAVSQLSPVLWDPVAASVLAVPLALALAVPGVLLVVALRRREPEIGFDTRA</sequence>
<dbReference type="Proteomes" id="UP001205890">
    <property type="component" value="Unassembled WGS sequence"/>
</dbReference>
<proteinExistence type="predicted"/>
<feature type="transmembrane region" description="Helical" evidence="1">
    <location>
        <begin position="69"/>
        <end position="93"/>
    </location>
</feature>
<keyword evidence="3" id="KW-1185">Reference proteome</keyword>